<dbReference type="Gene3D" id="3.80.10.10">
    <property type="entry name" value="Ribonuclease Inhibitor"/>
    <property type="match status" value="1"/>
</dbReference>
<dbReference type="PROSITE" id="PS50181">
    <property type="entry name" value="FBOX"/>
    <property type="match status" value="1"/>
</dbReference>
<dbReference type="InterPro" id="IPR036047">
    <property type="entry name" value="F-box-like_dom_sf"/>
</dbReference>
<dbReference type="InterPro" id="IPR001810">
    <property type="entry name" value="F-box_dom"/>
</dbReference>
<organism evidence="2 3">
    <name type="scientific">Haemaphysalis longicornis</name>
    <name type="common">Bush tick</name>
    <dbReference type="NCBI Taxonomy" id="44386"/>
    <lineage>
        <taxon>Eukaryota</taxon>
        <taxon>Metazoa</taxon>
        <taxon>Ecdysozoa</taxon>
        <taxon>Arthropoda</taxon>
        <taxon>Chelicerata</taxon>
        <taxon>Arachnida</taxon>
        <taxon>Acari</taxon>
        <taxon>Parasitiformes</taxon>
        <taxon>Ixodida</taxon>
        <taxon>Ixodoidea</taxon>
        <taxon>Ixodidae</taxon>
        <taxon>Haemaphysalinae</taxon>
        <taxon>Haemaphysalis</taxon>
    </lineage>
</organism>
<dbReference type="Proteomes" id="UP000821853">
    <property type="component" value="Chromosome 5"/>
</dbReference>
<dbReference type="InterPro" id="IPR032675">
    <property type="entry name" value="LRR_dom_sf"/>
</dbReference>
<name>A0A9J6GKU0_HAELO</name>
<comment type="caution">
    <text evidence="2">The sequence shown here is derived from an EMBL/GenBank/DDBJ whole genome shotgun (WGS) entry which is preliminary data.</text>
</comment>
<proteinExistence type="predicted"/>
<evidence type="ECO:0000259" key="1">
    <source>
        <dbReference type="PROSITE" id="PS50181"/>
    </source>
</evidence>
<feature type="domain" description="F-box" evidence="1">
    <location>
        <begin position="7"/>
        <end position="52"/>
    </location>
</feature>
<dbReference type="SUPFAM" id="SSF81383">
    <property type="entry name" value="F-box domain"/>
    <property type="match status" value="1"/>
</dbReference>
<evidence type="ECO:0000313" key="3">
    <source>
        <dbReference type="Proteomes" id="UP000821853"/>
    </source>
</evidence>
<accession>A0A9J6GKU0</accession>
<reference evidence="2 3" key="1">
    <citation type="journal article" date="2020" name="Cell">
        <title>Large-Scale Comparative Analyses of Tick Genomes Elucidate Their Genetic Diversity and Vector Capacities.</title>
        <authorList>
            <consortium name="Tick Genome and Microbiome Consortium (TIGMIC)"/>
            <person name="Jia N."/>
            <person name="Wang J."/>
            <person name="Shi W."/>
            <person name="Du L."/>
            <person name="Sun Y."/>
            <person name="Zhan W."/>
            <person name="Jiang J.F."/>
            <person name="Wang Q."/>
            <person name="Zhang B."/>
            <person name="Ji P."/>
            <person name="Bell-Sakyi L."/>
            <person name="Cui X.M."/>
            <person name="Yuan T.T."/>
            <person name="Jiang B.G."/>
            <person name="Yang W.F."/>
            <person name="Lam T.T."/>
            <person name="Chang Q.C."/>
            <person name="Ding S.J."/>
            <person name="Wang X.J."/>
            <person name="Zhu J.G."/>
            <person name="Ruan X.D."/>
            <person name="Zhao L."/>
            <person name="Wei J.T."/>
            <person name="Ye R.Z."/>
            <person name="Que T.C."/>
            <person name="Du C.H."/>
            <person name="Zhou Y.H."/>
            <person name="Cheng J.X."/>
            <person name="Dai P.F."/>
            <person name="Guo W.B."/>
            <person name="Han X.H."/>
            <person name="Huang E.J."/>
            <person name="Li L.F."/>
            <person name="Wei W."/>
            <person name="Gao Y.C."/>
            <person name="Liu J.Z."/>
            <person name="Shao H.Z."/>
            <person name="Wang X."/>
            <person name="Wang C.C."/>
            <person name="Yang T.C."/>
            <person name="Huo Q.B."/>
            <person name="Li W."/>
            <person name="Chen H.Y."/>
            <person name="Chen S.E."/>
            <person name="Zhou L.G."/>
            <person name="Ni X.B."/>
            <person name="Tian J.H."/>
            <person name="Sheng Y."/>
            <person name="Liu T."/>
            <person name="Pan Y.S."/>
            <person name="Xia L.Y."/>
            <person name="Li J."/>
            <person name="Zhao F."/>
            <person name="Cao W.C."/>
        </authorList>
    </citation>
    <scope>NUCLEOTIDE SEQUENCE [LARGE SCALE GENOMIC DNA]</scope>
    <source>
        <strain evidence="2">HaeL-2018</strain>
    </source>
</reference>
<dbReference type="SUPFAM" id="SSF52058">
    <property type="entry name" value="L domain-like"/>
    <property type="match status" value="1"/>
</dbReference>
<dbReference type="VEuPathDB" id="VectorBase:HLOH_048528"/>
<dbReference type="EMBL" id="JABSTR010000007">
    <property type="protein sequence ID" value="KAH9375191.1"/>
    <property type="molecule type" value="Genomic_DNA"/>
</dbReference>
<dbReference type="AlphaFoldDB" id="A0A9J6GKU0"/>
<dbReference type="OrthoDB" id="10553943at2759"/>
<gene>
    <name evidence="2" type="ORF">HPB48_009413</name>
</gene>
<evidence type="ECO:0000313" key="2">
    <source>
        <dbReference type="EMBL" id="KAH9375191.1"/>
    </source>
</evidence>
<keyword evidence="3" id="KW-1185">Reference proteome</keyword>
<sequence>MAETQGSPLLESLPNDAAALVFQFLDWYERLSVAALSRRLHLLSSRGTFLRHSRFSLRDHPMLFTYVAYRPRAELIQELDVSNYITASSNRLEMAIRKCVNLTVLRCVHTRLHPLTMVFLLQNHLRKLKHLEWSILSNQAAGFPIPEFLVPTLNCVCWFAPATLRYMYLEALCTDFRTVEFVCLFLGHCHALSRVHFHERGAARSGSYVACEVLYSVNKATDGCFQSFVYTSERLPCDLTLPTVAPAFVPTGDSFLDLSICVDVFHNITIHQYPRHRRSCVHLAETVASENMEGLQQLSVVVQDSGDVADLLKTAYEQRTYRHVEALTLMFLVEPAQQFRGLVENRATLCNFLRSCPLLTEISFFAFHSDTEFDYLSILATGGLNHLRRLALVACALCSPMRLQRLAQAPFQLRELDVRSFRGKNKDGRVVCQLCRDETTCNDACLAPMRLLRHLRRLTLCELFGVRRLAFLEGCESLVHLRMRNLGLWCFQGPQDMSGMRHVWSSLLSLKLESSVLPLGLGFLSQLPPSERLERLCVGTIGRDARVTALRPHLLRPHCPNAEAIHVHLRNPDARGVLSYINAPTYNEVEPVTNGDVAAVWLLSRDQATLCYCMSYIGLAKPRCLKVP</sequence>
<protein>
    <recommendedName>
        <fullName evidence="1">F-box domain-containing protein</fullName>
    </recommendedName>
</protein>